<dbReference type="Proteomes" id="UP000663868">
    <property type="component" value="Unassembled WGS sequence"/>
</dbReference>
<reference evidence="2" key="1">
    <citation type="submission" date="2021-02" db="EMBL/GenBank/DDBJ databases">
        <authorList>
            <person name="Nowell W R."/>
        </authorList>
    </citation>
    <scope>NUCLEOTIDE SEQUENCE</scope>
</reference>
<dbReference type="AlphaFoldDB" id="A0A820GX56"/>
<evidence type="ECO:0000313" key="3">
    <source>
        <dbReference type="Proteomes" id="UP000663868"/>
    </source>
</evidence>
<feature type="region of interest" description="Disordered" evidence="1">
    <location>
        <begin position="1"/>
        <end position="45"/>
    </location>
</feature>
<proteinExistence type="predicted"/>
<accession>A0A820GX56</accession>
<dbReference type="EMBL" id="CAJOBB010013005">
    <property type="protein sequence ID" value="CAF4284371.1"/>
    <property type="molecule type" value="Genomic_DNA"/>
</dbReference>
<name>A0A820GX56_9BILA</name>
<gene>
    <name evidence="2" type="ORF">KXQ929_LOCUS44627</name>
</gene>
<feature type="compositionally biased region" description="Low complexity" evidence="1">
    <location>
        <begin position="9"/>
        <end position="41"/>
    </location>
</feature>
<protein>
    <submittedName>
        <fullName evidence="2">Uncharacterized protein</fullName>
    </submittedName>
</protein>
<comment type="caution">
    <text evidence="2">The sequence shown here is derived from an EMBL/GenBank/DDBJ whole genome shotgun (WGS) entry which is preliminary data.</text>
</comment>
<sequence>MMTTGEGATTLMLATTKSSTTTKNPFTTTTTTTERSSTITTVESGSITTEPGMSVFKQSDLMKEVDQLLTITYNKRFNEKTLIIYY</sequence>
<evidence type="ECO:0000313" key="2">
    <source>
        <dbReference type="EMBL" id="CAF4284371.1"/>
    </source>
</evidence>
<organism evidence="2 3">
    <name type="scientific">Adineta steineri</name>
    <dbReference type="NCBI Taxonomy" id="433720"/>
    <lineage>
        <taxon>Eukaryota</taxon>
        <taxon>Metazoa</taxon>
        <taxon>Spiralia</taxon>
        <taxon>Gnathifera</taxon>
        <taxon>Rotifera</taxon>
        <taxon>Eurotatoria</taxon>
        <taxon>Bdelloidea</taxon>
        <taxon>Adinetida</taxon>
        <taxon>Adinetidae</taxon>
        <taxon>Adineta</taxon>
    </lineage>
</organism>
<evidence type="ECO:0000256" key="1">
    <source>
        <dbReference type="SAM" id="MobiDB-lite"/>
    </source>
</evidence>